<feature type="domain" description="Mannose-1-phosphate guanyltransferase C-terminal" evidence="4">
    <location>
        <begin position="265"/>
        <end position="345"/>
    </location>
</feature>
<dbReference type="AlphaFoldDB" id="A0A381QRD7"/>
<dbReference type="InterPro" id="IPR011004">
    <property type="entry name" value="Trimer_LpxA-like_sf"/>
</dbReference>
<dbReference type="SUPFAM" id="SSF53448">
    <property type="entry name" value="Nucleotide-diphospho-sugar transferases"/>
    <property type="match status" value="1"/>
</dbReference>
<accession>A0A381QRD7</accession>
<evidence type="ECO:0000313" key="5">
    <source>
        <dbReference type="EMBL" id="SUZ81956.1"/>
    </source>
</evidence>
<dbReference type="Pfam" id="PF25087">
    <property type="entry name" value="GMPPB_C"/>
    <property type="match status" value="1"/>
</dbReference>
<evidence type="ECO:0000259" key="3">
    <source>
        <dbReference type="Pfam" id="PF00483"/>
    </source>
</evidence>
<dbReference type="PANTHER" id="PTHR22572">
    <property type="entry name" value="SUGAR-1-PHOSPHATE GUANYL TRANSFERASE"/>
    <property type="match status" value="1"/>
</dbReference>
<dbReference type="Gene3D" id="3.90.550.10">
    <property type="entry name" value="Spore Coat Polysaccharide Biosynthesis Protein SpsA, Chain A"/>
    <property type="match status" value="1"/>
</dbReference>
<dbReference type="InterPro" id="IPR029044">
    <property type="entry name" value="Nucleotide-diphossugar_trans"/>
</dbReference>
<evidence type="ECO:0000256" key="1">
    <source>
        <dbReference type="ARBA" id="ARBA00007274"/>
    </source>
</evidence>
<organism evidence="5">
    <name type="scientific">marine metagenome</name>
    <dbReference type="NCBI Taxonomy" id="408172"/>
    <lineage>
        <taxon>unclassified sequences</taxon>
        <taxon>metagenomes</taxon>
        <taxon>ecological metagenomes</taxon>
    </lineage>
</organism>
<reference evidence="5" key="1">
    <citation type="submission" date="2018-05" db="EMBL/GenBank/DDBJ databases">
        <authorList>
            <person name="Lanie J.A."/>
            <person name="Ng W.-L."/>
            <person name="Kazmierczak K.M."/>
            <person name="Andrzejewski T.M."/>
            <person name="Davidsen T.M."/>
            <person name="Wayne K.J."/>
            <person name="Tettelin H."/>
            <person name="Glass J.I."/>
            <person name="Rusch D."/>
            <person name="Podicherti R."/>
            <person name="Tsui H.-C.T."/>
            <person name="Winkler M.E."/>
        </authorList>
    </citation>
    <scope>NUCLEOTIDE SEQUENCE</scope>
</reference>
<dbReference type="InterPro" id="IPR005835">
    <property type="entry name" value="NTP_transferase_dom"/>
</dbReference>
<dbReference type="GO" id="GO:0016740">
    <property type="term" value="F:transferase activity"/>
    <property type="evidence" value="ECO:0007669"/>
    <property type="project" value="UniProtKB-KW"/>
</dbReference>
<keyword evidence="2" id="KW-0808">Transferase</keyword>
<dbReference type="Pfam" id="PF00483">
    <property type="entry name" value="NTP_transferase"/>
    <property type="match status" value="1"/>
</dbReference>
<comment type="similarity">
    <text evidence="1">Belongs to the transferase hexapeptide repeat family.</text>
</comment>
<dbReference type="CDD" id="cd04181">
    <property type="entry name" value="NTP_transferase"/>
    <property type="match status" value="1"/>
</dbReference>
<evidence type="ECO:0000259" key="4">
    <source>
        <dbReference type="Pfam" id="PF25087"/>
    </source>
</evidence>
<feature type="domain" description="Nucleotidyl transferase" evidence="3">
    <location>
        <begin position="2"/>
        <end position="233"/>
    </location>
</feature>
<protein>
    <submittedName>
        <fullName evidence="5">Uncharacterized protein</fullName>
    </submittedName>
</protein>
<dbReference type="Gene3D" id="2.160.10.10">
    <property type="entry name" value="Hexapeptide repeat proteins"/>
    <property type="match status" value="1"/>
</dbReference>
<proteinExistence type="inferred from homology"/>
<evidence type="ECO:0000256" key="2">
    <source>
        <dbReference type="ARBA" id="ARBA00022679"/>
    </source>
</evidence>
<dbReference type="SUPFAM" id="SSF51161">
    <property type="entry name" value="Trimeric LpxA-like enzymes"/>
    <property type="match status" value="1"/>
</dbReference>
<name>A0A381QRD7_9ZZZZ</name>
<dbReference type="FunFam" id="3.90.550.10:FF:000013">
    <property type="entry name" value="mannose-1-phosphate guanyltransferase beta"/>
    <property type="match status" value="1"/>
</dbReference>
<dbReference type="InterPro" id="IPR056729">
    <property type="entry name" value="GMPPB_C"/>
</dbReference>
<sequence length="353" mass="38667">MKAILLAGGKGTRLRPLTSNMPKPIVPILNRPFLLYQLDLLRRVGSVDEVILSLNYQPDQIEELIDSLPNLGLKIRYLVEPQPMGTAGAIRFALEFLDDTVIIFNGDVLAELDLKAVLQFHRNRGANATIVLKPVKDPSAYGLVEVDQDSNVKRFIEKPGNQKLASNTINAGVYVIEPSILHRIPKDTPWSIERSFFPSLVDDGERFVAYVSTGYWIDIGTPRSYRQVHRDIMDGRFPAEPFRSRRKGTVVVAASAKIEDGVTFEGPCFIDEEVVVKTGARIGAYTVLGRKCEVGSGVNVETSILWPSCTIGEQASLSDVVLGQGCYIAPNADVSEVTLGDKAVVPDPSSTAD</sequence>
<dbReference type="EMBL" id="UINC01001484">
    <property type="protein sequence ID" value="SUZ81956.1"/>
    <property type="molecule type" value="Genomic_DNA"/>
</dbReference>
<dbReference type="InterPro" id="IPR050486">
    <property type="entry name" value="Mannose-1P_guanyltransferase"/>
</dbReference>
<gene>
    <name evidence="5" type="ORF">METZ01_LOCUS34810</name>
</gene>